<dbReference type="InterPro" id="IPR005648">
    <property type="entry name" value="FlgD"/>
</dbReference>
<comment type="similarity">
    <text evidence="1 3">Belongs to the FlgD family.</text>
</comment>
<protein>
    <recommendedName>
        <fullName evidence="3">Basal-body rod modification protein FlgD</fullName>
    </recommendedName>
</protein>
<proteinExistence type="inferred from homology"/>
<evidence type="ECO:0000313" key="4">
    <source>
        <dbReference type="EMBL" id="AMW98493.1"/>
    </source>
</evidence>
<evidence type="ECO:0000256" key="1">
    <source>
        <dbReference type="ARBA" id="ARBA00010577"/>
    </source>
</evidence>
<dbReference type="EMBL" id="CP014806">
    <property type="protein sequence ID" value="AMW98493.1"/>
    <property type="molecule type" value="Genomic_DNA"/>
</dbReference>
<reference evidence="4 5" key="1">
    <citation type="journal article" date="2016" name="Genome Announc.">
        <title>Whole-Genome Sequence of Rummeliibacillus stabekisii Strain PP9 Isolated from Antarctic Soil.</title>
        <authorList>
            <person name="da Mota F.F."/>
            <person name="Vollu R.E."/>
            <person name="Jurelevicius D."/>
            <person name="Seldin L."/>
        </authorList>
    </citation>
    <scope>NUCLEOTIDE SEQUENCE [LARGE SCALE GENOMIC DNA]</scope>
    <source>
        <strain evidence="4 5">PP9</strain>
    </source>
</reference>
<keyword evidence="2 3" id="KW-1005">Bacterial flagellum biogenesis</keyword>
<keyword evidence="4" id="KW-0966">Cell projection</keyword>
<dbReference type="GO" id="GO:0044781">
    <property type="term" value="P:bacterial-type flagellum organization"/>
    <property type="evidence" value="ECO:0007669"/>
    <property type="project" value="UniProtKB-UniRule"/>
</dbReference>
<gene>
    <name evidence="4" type="ORF">ATY39_02995</name>
</gene>
<comment type="function">
    <text evidence="3">Required for flagellar hook formation. May act as a scaffolding protein.</text>
</comment>
<reference evidence="5" key="2">
    <citation type="submission" date="2016-03" db="EMBL/GenBank/DDBJ databases">
        <authorList>
            <person name="Ploux O."/>
        </authorList>
    </citation>
    <scope>NUCLEOTIDE SEQUENCE [LARGE SCALE GENOMIC DNA]</scope>
    <source>
        <strain evidence="5">PP9</strain>
    </source>
</reference>
<dbReference type="STRING" id="241244.ATY39_02995"/>
<dbReference type="KEGG" id="rst:ATY39_02995"/>
<name>A0A143H9S5_9BACL</name>
<dbReference type="AlphaFoldDB" id="A0A143H9S5"/>
<dbReference type="Proteomes" id="UP000076021">
    <property type="component" value="Chromosome"/>
</dbReference>
<accession>A0A143H9S5</accession>
<sequence>MEDAKVNNQSVNSNYYLSNKKSATKQTGNSSLDKDAFLQLLVTQLQNQDPTSPMDDKEFISQMAQFSSLEQMQNVAKSIDSLSTIAQQSQLMQYNSFIGKSVNWHEITSKTDEDGKPIINSGTGVVSKITYDGDSVFLTLADGKKLTPANISEVVGDSSTGSVPNYSSSLVEASMLIGKNVTYKDENGDTDKTGQIQSVKKSTNGAVMFVLSDGKEIKEDQFTSISA</sequence>
<evidence type="ECO:0000256" key="2">
    <source>
        <dbReference type="ARBA" id="ARBA00022795"/>
    </source>
</evidence>
<keyword evidence="4" id="KW-0282">Flagellum</keyword>
<evidence type="ECO:0000313" key="5">
    <source>
        <dbReference type="Proteomes" id="UP000076021"/>
    </source>
</evidence>
<dbReference type="NCBIfam" id="NF007197">
    <property type="entry name" value="PRK09618.1"/>
    <property type="match status" value="1"/>
</dbReference>
<evidence type="ECO:0000256" key="3">
    <source>
        <dbReference type="RuleBase" id="RU362076"/>
    </source>
</evidence>
<dbReference type="RefSeq" id="WP_066785611.1">
    <property type="nucleotide sequence ID" value="NZ_CP014806.1"/>
</dbReference>
<keyword evidence="5" id="KW-1185">Reference proteome</keyword>
<organism evidence="4 5">
    <name type="scientific">Rummeliibacillus stabekisii</name>
    <dbReference type="NCBI Taxonomy" id="241244"/>
    <lineage>
        <taxon>Bacteria</taxon>
        <taxon>Bacillati</taxon>
        <taxon>Bacillota</taxon>
        <taxon>Bacilli</taxon>
        <taxon>Bacillales</taxon>
        <taxon>Caryophanaceae</taxon>
        <taxon>Rummeliibacillus</taxon>
    </lineage>
</organism>
<dbReference type="OrthoDB" id="280334at2"/>
<dbReference type="Pfam" id="PF03963">
    <property type="entry name" value="FlgD"/>
    <property type="match status" value="1"/>
</dbReference>
<keyword evidence="4" id="KW-0969">Cilium</keyword>